<feature type="transmembrane region" description="Helical" evidence="1">
    <location>
        <begin position="20"/>
        <end position="38"/>
    </location>
</feature>
<evidence type="ECO:0000256" key="1">
    <source>
        <dbReference type="SAM" id="Phobius"/>
    </source>
</evidence>
<keyword evidence="1" id="KW-0812">Transmembrane</keyword>
<proteinExistence type="predicted"/>
<protein>
    <submittedName>
        <fullName evidence="2">Uncharacterized protein</fullName>
    </submittedName>
</protein>
<keyword evidence="1" id="KW-1133">Transmembrane helix</keyword>
<feature type="transmembrane region" description="Helical" evidence="1">
    <location>
        <begin position="174"/>
        <end position="193"/>
    </location>
</feature>
<dbReference type="AlphaFoldDB" id="A0A9D1IZD0"/>
<reference evidence="2" key="2">
    <citation type="journal article" date="2021" name="PeerJ">
        <title>Extensive microbial diversity within the chicken gut microbiome revealed by metagenomics and culture.</title>
        <authorList>
            <person name="Gilroy R."/>
            <person name="Ravi A."/>
            <person name="Getino M."/>
            <person name="Pursley I."/>
            <person name="Horton D.L."/>
            <person name="Alikhan N.F."/>
            <person name="Baker D."/>
            <person name="Gharbi K."/>
            <person name="Hall N."/>
            <person name="Watson M."/>
            <person name="Adriaenssens E.M."/>
            <person name="Foster-Nyarko E."/>
            <person name="Jarju S."/>
            <person name="Secka A."/>
            <person name="Antonio M."/>
            <person name="Oren A."/>
            <person name="Chaudhuri R.R."/>
            <person name="La Ragione R."/>
            <person name="Hildebrand F."/>
            <person name="Pallen M.J."/>
        </authorList>
    </citation>
    <scope>NUCLEOTIDE SEQUENCE</scope>
    <source>
        <strain evidence="2">ChiGjej3B3-7149</strain>
    </source>
</reference>
<keyword evidence="1" id="KW-0472">Membrane</keyword>
<evidence type="ECO:0000313" key="3">
    <source>
        <dbReference type="Proteomes" id="UP000824238"/>
    </source>
</evidence>
<dbReference type="EMBL" id="DVHH01000132">
    <property type="protein sequence ID" value="HIR54985.1"/>
    <property type="molecule type" value="Genomic_DNA"/>
</dbReference>
<feature type="transmembrane region" description="Helical" evidence="1">
    <location>
        <begin position="109"/>
        <end position="134"/>
    </location>
</feature>
<sequence>MKKHLSVFELAARGAVYKTLAVGLAAAAAIFALLLAGLDDVENLADVLTGLTLPYEGANGLPSAALAGAAYGAGMVLLYFLLARSLAPRRGVNPDATFRRLLIPEREAAYIQVFVHTLCFAVYRALALAAYLGFSAWFVARSGPYANDGMSVFFAAYKSLPLHTLLPLGSLYEGVHAAASCLMCGVGSVALSFWRRRRMVSGVGVAAGFVLVLTHFLRTEGGELHMIFVFLELVLVAAGLAGSFRDTIADEREAASAAALEAQEGGGANATA</sequence>
<feature type="transmembrane region" description="Helical" evidence="1">
    <location>
        <begin position="224"/>
        <end position="244"/>
    </location>
</feature>
<comment type="caution">
    <text evidence="2">The sequence shown here is derived from an EMBL/GenBank/DDBJ whole genome shotgun (WGS) entry which is preliminary data.</text>
</comment>
<evidence type="ECO:0000313" key="2">
    <source>
        <dbReference type="EMBL" id="HIR54985.1"/>
    </source>
</evidence>
<reference evidence="2" key="1">
    <citation type="submission" date="2020-10" db="EMBL/GenBank/DDBJ databases">
        <authorList>
            <person name="Gilroy R."/>
        </authorList>
    </citation>
    <scope>NUCLEOTIDE SEQUENCE</scope>
    <source>
        <strain evidence="2">ChiGjej3B3-7149</strain>
    </source>
</reference>
<feature type="transmembrane region" description="Helical" evidence="1">
    <location>
        <begin position="200"/>
        <end position="218"/>
    </location>
</feature>
<feature type="transmembrane region" description="Helical" evidence="1">
    <location>
        <begin position="58"/>
        <end position="82"/>
    </location>
</feature>
<dbReference type="Proteomes" id="UP000824238">
    <property type="component" value="Unassembled WGS sequence"/>
</dbReference>
<organism evidence="2 3">
    <name type="scientific">Candidatus Scatomorpha intestinigallinarum</name>
    <dbReference type="NCBI Taxonomy" id="2840923"/>
    <lineage>
        <taxon>Bacteria</taxon>
        <taxon>Bacillati</taxon>
        <taxon>Bacillota</taxon>
        <taxon>Clostridia</taxon>
        <taxon>Eubacteriales</taxon>
        <taxon>Candidatus Scatomorpha</taxon>
    </lineage>
</organism>
<gene>
    <name evidence="2" type="ORF">IAD36_05225</name>
</gene>
<name>A0A9D1IZD0_9FIRM</name>
<accession>A0A9D1IZD0</accession>